<protein>
    <submittedName>
        <fullName evidence="1">Uncharacterized protein</fullName>
    </submittedName>
</protein>
<proteinExistence type="predicted"/>
<accession>A0ACC2GE88</accession>
<sequence length="81" mass="9534">MHWITCVLVLISREPKRGGGMRYRQVDKRRPELLENFTGRLRWNFKSIQAEPGGEKVLVARMWISCRDTRVLCCDSDQINI</sequence>
<evidence type="ECO:0000313" key="2">
    <source>
        <dbReference type="Proteomes" id="UP001157502"/>
    </source>
</evidence>
<dbReference type="EMBL" id="CM055741">
    <property type="protein sequence ID" value="KAJ8001857.1"/>
    <property type="molecule type" value="Genomic_DNA"/>
</dbReference>
<name>A0ACC2GE88_DALPE</name>
<gene>
    <name evidence="1" type="ORF">DPEC_G00173760</name>
</gene>
<reference evidence="1" key="1">
    <citation type="submission" date="2021-05" db="EMBL/GenBank/DDBJ databases">
        <authorList>
            <person name="Pan Q."/>
            <person name="Jouanno E."/>
            <person name="Zahm M."/>
            <person name="Klopp C."/>
            <person name="Cabau C."/>
            <person name="Louis A."/>
            <person name="Berthelot C."/>
            <person name="Parey E."/>
            <person name="Roest Crollius H."/>
            <person name="Montfort J."/>
            <person name="Robinson-Rechavi M."/>
            <person name="Bouchez O."/>
            <person name="Lampietro C."/>
            <person name="Lopez Roques C."/>
            <person name="Donnadieu C."/>
            <person name="Postlethwait J."/>
            <person name="Bobe J."/>
            <person name="Dillon D."/>
            <person name="Chandos A."/>
            <person name="von Hippel F."/>
            <person name="Guiguen Y."/>
        </authorList>
    </citation>
    <scope>NUCLEOTIDE SEQUENCE</scope>
    <source>
        <strain evidence="1">YG-Jan2019</strain>
    </source>
</reference>
<evidence type="ECO:0000313" key="1">
    <source>
        <dbReference type="EMBL" id="KAJ8001857.1"/>
    </source>
</evidence>
<comment type="caution">
    <text evidence="1">The sequence shown here is derived from an EMBL/GenBank/DDBJ whole genome shotgun (WGS) entry which is preliminary data.</text>
</comment>
<organism evidence="1 2">
    <name type="scientific">Dallia pectoralis</name>
    <name type="common">Alaska blackfish</name>
    <dbReference type="NCBI Taxonomy" id="75939"/>
    <lineage>
        <taxon>Eukaryota</taxon>
        <taxon>Metazoa</taxon>
        <taxon>Chordata</taxon>
        <taxon>Craniata</taxon>
        <taxon>Vertebrata</taxon>
        <taxon>Euteleostomi</taxon>
        <taxon>Actinopterygii</taxon>
        <taxon>Neopterygii</taxon>
        <taxon>Teleostei</taxon>
        <taxon>Protacanthopterygii</taxon>
        <taxon>Esociformes</taxon>
        <taxon>Umbridae</taxon>
        <taxon>Dallia</taxon>
    </lineage>
</organism>
<keyword evidence="2" id="KW-1185">Reference proteome</keyword>
<dbReference type="Proteomes" id="UP001157502">
    <property type="component" value="Chromosome 14"/>
</dbReference>